<organism evidence="1">
    <name type="scientific">human gut metagenome</name>
    <dbReference type="NCBI Taxonomy" id="408170"/>
    <lineage>
        <taxon>unclassified sequences</taxon>
        <taxon>metagenomes</taxon>
        <taxon>organismal metagenomes</taxon>
    </lineage>
</organism>
<evidence type="ECO:0000313" key="1">
    <source>
        <dbReference type="EMBL" id="EKC53030.1"/>
    </source>
</evidence>
<sequence length="74" mass="8316">TGMYGITDTYNKSGKKTWIFINVMLDKQITVDSVISVNQNKYPDKPCFIIGTENDDGSVTTYELDAETMELSVQ</sequence>
<protein>
    <submittedName>
        <fullName evidence="1">Uncharacterized protein</fullName>
    </submittedName>
</protein>
<accession>K1SH29</accession>
<name>K1SH29_9ZZZZ</name>
<dbReference type="AlphaFoldDB" id="K1SH29"/>
<comment type="caution">
    <text evidence="1">The sequence shown here is derived from an EMBL/GenBank/DDBJ whole genome shotgun (WGS) entry which is preliminary data.</text>
</comment>
<gene>
    <name evidence="1" type="ORF">OBE_12795</name>
</gene>
<dbReference type="EMBL" id="AJWZ01008830">
    <property type="protein sequence ID" value="EKC53030.1"/>
    <property type="molecule type" value="Genomic_DNA"/>
</dbReference>
<reference evidence="1" key="1">
    <citation type="journal article" date="2013" name="Environ. Microbiol.">
        <title>Microbiota from the distal guts of lean and obese adolescents exhibit partial functional redundancy besides clear differences in community structure.</title>
        <authorList>
            <person name="Ferrer M."/>
            <person name="Ruiz A."/>
            <person name="Lanza F."/>
            <person name="Haange S.B."/>
            <person name="Oberbach A."/>
            <person name="Till H."/>
            <person name="Bargiela R."/>
            <person name="Campoy C."/>
            <person name="Segura M.T."/>
            <person name="Richter M."/>
            <person name="von Bergen M."/>
            <person name="Seifert J."/>
            <person name="Suarez A."/>
        </authorList>
    </citation>
    <scope>NUCLEOTIDE SEQUENCE</scope>
</reference>
<feature type="non-terminal residue" evidence="1">
    <location>
        <position position="1"/>
    </location>
</feature>
<proteinExistence type="predicted"/>